<dbReference type="OrthoDB" id="767251at2"/>
<organism evidence="3 4">
    <name type="scientific">Fluviicola chungangensis</name>
    <dbReference type="NCBI Taxonomy" id="2597671"/>
    <lineage>
        <taxon>Bacteria</taxon>
        <taxon>Pseudomonadati</taxon>
        <taxon>Bacteroidota</taxon>
        <taxon>Flavobacteriia</taxon>
        <taxon>Flavobacteriales</taxon>
        <taxon>Crocinitomicaceae</taxon>
        <taxon>Fluviicola</taxon>
    </lineage>
</organism>
<evidence type="ECO:0000313" key="4">
    <source>
        <dbReference type="Proteomes" id="UP000316008"/>
    </source>
</evidence>
<dbReference type="Gene3D" id="2.60.40.1250">
    <property type="entry name" value="Thiol:disulfide interchange protein DsbD, N-terminal domain"/>
    <property type="match status" value="1"/>
</dbReference>
<protein>
    <recommendedName>
        <fullName evidence="2">Thiol:disulfide interchange protein DsbD N-terminal domain-containing protein</fullName>
    </recommendedName>
</protein>
<feature type="signal peptide" evidence="1">
    <location>
        <begin position="1"/>
        <end position="19"/>
    </location>
</feature>
<feature type="domain" description="Thiol:disulfide interchange protein DsbD N-terminal" evidence="2">
    <location>
        <begin position="21"/>
        <end position="136"/>
    </location>
</feature>
<dbReference type="EMBL" id="VLPL01000004">
    <property type="protein sequence ID" value="TSJ44736.1"/>
    <property type="molecule type" value="Genomic_DNA"/>
</dbReference>
<dbReference type="RefSeq" id="WP_144332850.1">
    <property type="nucleotide sequence ID" value="NZ_VLPL01000004.1"/>
</dbReference>
<dbReference type="AlphaFoldDB" id="A0A556MXS6"/>
<sequence>MRKLLFLCSFLLIGTVIFAQDRVKWDFSYNPGTKEIEFKAVISEGWHLYSQHINNTIGPVPTSFTFTENPTIKFEGEVIEPKAIHEYDENFEAALDFFKSEVTFTRKVAKAKSGDVIKGYVTFMVCNEVMCLPPVDIDFSITIP</sequence>
<reference evidence="3 4" key="1">
    <citation type="submission" date="2019-07" db="EMBL/GenBank/DDBJ databases">
        <authorList>
            <person name="Huq M.A."/>
        </authorList>
    </citation>
    <scope>NUCLEOTIDE SEQUENCE [LARGE SCALE GENOMIC DNA]</scope>
    <source>
        <strain evidence="3 4">MAH-3</strain>
    </source>
</reference>
<comment type="caution">
    <text evidence="3">The sequence shown here is derived from an EMBL/GenBank/DDBJ whole genome shotgun (WGS) entry which is preliminary data.</text>
</comment>
<evidence type="ECO:0000259" key="2">
    <source>
        <dbReference type="Pfam" id="PF11412"/>
    </source>
</evidence>
<keyword evidence="1" id="KW-0732">Signal</keyword>
<dbReference type="Pfam" id="PF11412">
    <property type="entry name" value="DsbD_N"/>
    <property type="match status" value="1"/>
</dbReference>
<evidence type="ECO:0000313" key="3">
    <source>
        <dbReference type="EMBL" id="TSJ44736.1"/>
    </source>
</evidence>
<feature type="chain" id="PRO_5022072936" description="Thiol:disulfide interchange protein DsbD N-terminal domain-containing protein" evidence="1">
    <location>
        <begin position="20"/>
        <end position="144"/>
    </location>
</feature>
<keyword evidence="4" id="KW-1185">Reference proteome</keyword>
<evidence type="ECO:0000256" key="1">
    <source>
        <dbReference type="SAM" id="SignalP"/>
    </source>
</evidence>
<dbReference type="Proteomes" id="UP000316008">
    <property type="component" value="Unassembled WGS sequence"/>
</dbReference>
<name>A0A556MXS6_9FLAO</name>
<accession>A0A556MXS6</accession>
<gene>
    <name evidence="3" type="ORF">FO442_09040</name>
</gene>
<dbReference type="InterPro" id="IPR036929">
    <property type="entry name" value="DsbDN_sf"/>
</dbReference>
<dbReference type="InterPro" id="IPR028250">
    <property type="entry name" value="DsbDN"/>
</dbReference>
<proteinExistence type="predicted"/>